<evidence type="ECO:0000256" key="9">
    <source>
        <dbReference type="ARBA" id="ARBA00022519"/>
    </source>
</evidence>
<dbReference type="NCBIfam" id="NF005589">
    <property type="entry name" value="PRK07314.1"/>
    <property type="match status" value="1"/>
</dbReference>
<protein>
    <recommendedName>
        <fullName evidence="5 22">3-oxoacyl-[acyl-carrier-protein] synthase 2</fullName>
        <ecNumber evidence="4 22">2.3.1.179</ecNumber>
    </recommendedName>
</protein>
<comment type="subcellular location">
    <subcellularLocation>
        <location evidence="1">Cell inner membrane</location>
    </subcellularLocation>
</comment>
<evidence type="ECO:0000256" key="7">
    <source>
        <dbReference type="ARBA" id="ARBA00022475"/>
    </source>
</evidence>
<keyword evidence="7" id="KW-1003">Cell membrane</keyword>
<evidence type="ECO:0000256" key="18">
    <source>
        <dbReference type="ARBA" id="ARBA00024006"/>
    </source>
</evidence>
<dbReference type="OrthoDB" id="9808669at2"/>
<evidence type="ECO:0000313" key="26">
    <source>
        <dbReference type="EMBL" id="SET43512.1"/>
    </source>
</evidence>
<evidence type="ECO:0000256" key="1">
    <source>
        <dbReference type="ARBA" id="ARBA00004533"/>
    </source>
</evidence>
<dbReference type="RefSeq" id="WP_092478474.1">
    <property type="nucleotide sequence ID" value="NZ_FOHN01000020.1"/>
</dbReference>
<dbReference type="FunFam" id="3.40.47.10:FF:000029">
    <property type="entry name" value="3-oxoacyl-[acyl-carrier-protein] synthase 1"/>
    <property type="match status" value="1"/>
</dbReference>
<dbReference type="GO" id="GO:0005886">
    <property type="term" value="C:plasma membrane"/>
    <property type="evidence" value="ECO:0007669"/>
    <property type="project" value="UniProtKB-SubCell"/>
</dbReference>
<proteinExistence type="inferred from homology"/>
<evidence type="ECO:0000256" key="6">
    <source>
        <dbReference type="ARBA" id="ARBA00022458"/>
    </source>
</evidence>
<dbReference type="InterPro" id="IPR014030">
    <property type="entry name" value="Ketoacyl_synth_N"/>
</dbReference>
<evidence type="ECO:0000256" key="24">
    <source>
        <dbReference type="RuleBase" id="RU003694"/>
    </source>
</evidence>
<keyword evidence="16 22" id="KW-0275">Fatty acid biosynthesis</keyword>
<reference evidence="26 27" key="1">
    <citation type="submission" date="2016-10" db="EMBL/GenBank/DDBJ databases">
        <authorList>
            <person name="de Groot N.N."/>
        </authorList>
    </citation>
    <scope>NUCLEOTIDE SEQUENCE [LARGE SCALE GENOMIC DNA]</scope>
    <source>
        <strain evidence="26 27">DSM 1801</strain>
    </source>
</reference>
<evidence type="ECO:0000256" key="22">
    <source>
        <dbReference type="PIRNR" id="PIRNR000447"/>
    </source>
</evidence>
<evidence type="ECO:0000256" key="12">
    <source>
        <dbReference type="ARBA" id="ARBA00022832"/>
    </source>
</evidence>
<gene>
    <name evidence="26" type="ORF">SAMN04487772_12037</name>
</gene>
<dbReference type="EMBL" id="FOHN01000020">
    <property type="protein sequence ID" value="SET43512.1"/>
    <property type="molecule type" value="Genomic_DNA"/>
</dbReference>
<evidence type="ECO:0000256" key="23">
    <source>
        <dbReference type="PIRSR" id="PIRSR000447-1"/>
    </source>
</evidence>
<evidence type="ECO:0000256" key="10">
    <source>
        <dbReference type="ARBA" id="ARBA00022679"/>
    </source>
</evidence>
<dbReference type="PROSITE" id="PS00606">
    <property type="entry name" value="KS3_1"/>
    <property type="match status" value="1"/>
</dbReference>
<keyword evidence="10 22" id="KW-0808">Transferase</keyword>
<dbReference type="AlphaFoldDB" id="A0A1I0EG23"/>
<dbReference type="GO" id="GO:0004315">
    <property type="term" value="F:3-oxoacyl-[acyl-carrier-protein] synthase activity"/>
    <property type="evidence" value="ECO:0007669"/>
    <property type="project" value="UniProtKB-UniRule"/>
</dbReference>
<dbReference type="SUPFAM" id="SSF53901">
    <property type="entry name" value="Thiolase-like"/>
    <property type="match status" value="1"/>
</dbReference>
<dbReference type="PANTHER" id="PTHR11712:SF352">
    <property type="entry name" value="3-OXOACYL-[ACYL-CARRIER-PROTEIN] SYNTHASE"/>
    <property type="match status" value="1"/>
</dbReference>
<dbReference type="InterPro" id="IPR017568">
    <property type="entry name" value="3-oxoacyl-ACP_synth-2"/>
</dbReference>
<dbReference type="Pfam" id="PF02801">
    <property type="entry name" value="Ketoacyl-synt_C"/>
    <property type="match status" value="1"/>
</dbReference>
<evidence type="ECO:0000256" key="21">
    <source>
        <dbReference type="ARBA" id="ARBA00047659"/>
    </source>
</evidence>
<dbReference type="NCBIfam" id="TIGR03150">
    <property type="entry name" value="fabF"/>
    <property type="match status" value="1"/>
</dbReference>
<feature type="domain" description="Ketosynthase family 3 (KS3)" evidence="25">
    <location>
        <begin position="1"/>
        <end position="401"/>
    </location>
</feature>
<dbReference type="STRING" id="29364.SAMN04487772_12037"/>
<dbReference type="InterPro" id="IPR014031">
    <property type="entry name" value="Ketoacyl_synth_C"/>
</dbReference>
<dbReference type="CDD" id="cd00834">
    <property type="entry name" value="KAS_I_II"/>
    <property type="match status" value="1"/>
</dbReference>
<evidence type="ECO:0000256" key="13">
    <source>
        <dbReference type="ARBA" id="ARBA00022989"/>
    </source>
</evidence>
<name>A0A1I0EG23_9FIRM</name>
<evidence type="ECO:0000256" key="17">
    <source>
        <dbReference type="ARBA" id="ARBA00023315"/>
    </source>
</evidence>
<dbReference type="Pfam" id="PF00109">
    <property type="entry name" value="ketoacyl-synt"/>
    <property type="match status" value="1"/>
</dbReference>
<dbReference type="PANTHER" id="PTHR11712">
    <property type="entry name" value="POLYKETIDE SYNTHASE-RELATED"/>
    <property type="match status" value="1"/>
</dbReference>
<keyword evidence="8 22" id="KW-0444">Lipid biosynthesis</keyword>
<dbReference type="PROSITE" id="PS52004">
    <property type="entry name" value="KS3_2"/>
    <property type="match status" value="1"/>
</dbReference>
<keyword evidence="6" id="KW-0536">Nodulation</keyword>
<dbReference type="InterPro" id="IPR020841">
    <property type="entry name" value="PKS_Beta-ketoAc_synthase_dom"/>
</dbReference>
<evidence type="ECO:0000259" key="25">
    <source>
        <dbReference type="PROSITE" id="PS52004"/>
    </source>
</evidence>
<keyword evidence="9" id="KW-0997">Cell inner membrane</keyword>
<evidence type="ECO:0000256" key="3">
    <source>
        <dbReference type="ARBA" id="ARBA00008467"/>
    </source>
</evidence>
<comment type="function">
    <text evidence="19">Proposed to synthesize NOD factor fatty acyl chain. Involved in the synthesis of a highly unsaturated fatty acid moiety, which forms part of a lipo-oligosaccharide that is responsible for host specificity.</text>
</comment>
<evidence type="ECO:0000256" key="16">
    <source>
        <dbReference type="ARBA" id="ARBA00023160"/>
    </source>
</evidence>
<dbReference type="SMART" id="SM00825">
    <property type="entry name" value="PKS_KS"/>
    <property type="match status" value="1"/>
</dbReference>
<evidence type="ECO:0000256" key="14">
    <source>
        <dbReference type="ARBA" id="ARBA00023098"/>
    </source>
</evidence>
<keyword evidence="17 22" id="KW-0012">Acyltransferase</keyword>
<dbReference type="GO" id="GO:0006633">
    <property type="term" value="P:fatty acid biosynthetic process"/>
    <property type="evidence" value="ECO:0007669"/>
    <property type="project" value="UniProtKB-UniRule"/>
</dbReference>
<evidence type="ECO:0000256" key="4">
    <source>
        <dbReference type="ARBA" id="ARBA00012356"/>
    </source>
</evidence>
<keyword evidence="12" id="KW-0276">Fatty acid metabolism</keyword>
<comment type="similarity">
    <text evidence="3 22 24">Belongs to the thiolase-like superfamily. Beta-ketoacyl-ACP synthases family.</text>
</comment>
<evidence type="ECO:0000313" key="27">
    <source>
        <dbReference type="Proteomes" id="UP000199800"/>
    </source>
</evidence>
<dbReference type="InterPro" id="IPR000794">
    <property type="entry name" value="Beta-ketoacyl_synthase"/>
</dbReference>
<feature type="active site" description="For beta-ketoacyl synthase activity" evidence="23">
    <location>
        <position position="154"/>
    </location>
</feature>
<dbReference type="EC" id="2.3.1.179" evidence="4 22"/>
<accession>A0A1I0EG23</accession>
<keyword evidence="14" id="KW-0443">Lipid metabolism</keyword>
<keyword evidence="15" id="KW-0472">Membrane</keyword>
<evidence type="ECO:0000256" key="11">
    <source>
        <dbReference type="ARBA" id="ARBA00022692"/>
    </source>
</evidence>
<comment type="catalytic activity">
    <reaction evidence="21 22">
        <text>a fatty acyl-[ACP] + malonyl-[ACP] + H(+) = a 3-oxoacyl-[ACP] + holo-[ACP] + CO2</text>
        <dbReference type="Rhea" id="RHEA:22836"/>
        <dbReference type="Rhea" id="RHEA-COMP:9623"/>
        <dbReference type="Rhea" id="RHEA-COMP:9685"/>
        <dbReference type="Rhea" id="RHEA-COMP:9916"/>
        <dbReference type="Rhea" id="RHEA-COMP:14125"/>
        <dbReference type="ChEBI" id="CHEBI:15378"/>
        <dbReference type="ChEBI" id="CHEBI:16526"/>
        <dbReference type="ChEBI" id="CHEBI:64479"/>
        <dbReference type="ChEBI" id="CHEBI:78449"/>
        <dbReference type="ChEBI" id="CHEBI:78776"/>
        <dbReference type="ChEBI" id="CHEBI:138651"/>
    </reaction>
</comment>
<comment type="function">
    <text evidence="18 22">Involved in the type II fatty acid elongation cycle. Catalyzes the elongation of a wide range of acyl-ACP by the addition of two carbons from malonyl-ACP to an acyl acceptor. Can efficiently catalyze the conversion of palmitoleoyl-ACP (cis-hexadec-9-enoyl-ACP) to cis-vaccenoyl-ACP (cis-octadec-11-enoyl-ACP), an essential step in the thermal regulation of fatty acid composition.</text>
</comment>
<keyword evidence="27" id="KW-1185">Reference proteome</keyword>
<comment type="catalytic activity">
    <reaction evidence="20 22">
        <text>(9Z)-hexadecenoyl-[ACP] + malonyl-[ACP] + H(+) = 3-oxo-(11Z)-octadecenoyl-[ACP] + holo-[ACP] + CO2</text>
        <dbReference type="Rhea" id="RHEA:55040"/>
        <dbReference type="Rhea" id="RHEA-COMP:9623"/>
        <dbReference type="Rhea" id="RHEA-COMP:9685"/>
        <dbReference type="Rhea" id="RHEA-COMP:10800"/>
        <dbReference type="Rhea" id="RHEA-COMP:14074"/>
        <dbReference type="ChEBI" id="CHEBI:15378"/>
        <dbReference type="ChEBI" id="CHEBI:16526"/>
        <dbReference type="ChEBI" id="CHEBI:64479"/>
        <dbReference type="ChEBI" id="CHEBI:78449"/>
        <dbReference type="ChEBI" id="CHEBI:83989"/>
        <dbReference type="ChEBI" id="CHEBI:138538"/>
        <dbReference type="EC" id="2.3.1.179"/>
    </reaction>
</comment>
<evidence type="ECO:0000256" key="15">
    <source>
        <dbReference type="ARBA" id="ARBA00023136"/>
    </source>
</evidence>
<dbReference type="Proteomes" id="UP000199800">
    <property type="component" value="Unassembled WGS sequence"/>
</dbReference>
<organism evidence="26 27">
    <name type="scientific">[Clostridium] polysaccharolyticum</name>
    <dbReference type="NCBI Taxonomy" id="29364"/>
    <lineage>
        <taxon>Bacteria</taxon>
        <taxon>Bacillati</taxon>
        <taxon>Bacillota</taxon>
        <taxon>Clostridia</taxon>
        <taxon>Lachnospirales</taxon>
        <taxon>Lachnospiraceae</taxon>
    </lineage>
</organism>
<evidence type="ECO:0000256" key="2">
    <source>
        <dbReference type="ARBA" id="ARBA00005194"/>
    </source>
</evidence>
<comment type="pathway">
    <text evidence="2 22">Lipid metabolism; fatty acid biosynthesis.</text>
</comment>
<sequence>MKIVVTGVGAVTPAGETAEKMWTSILEGKSGIHKITNFDASECDTQIAGEVSGDFEERGKELIPRRIRKQMTRTTRMALVAAEEAIKDSGIDESDIDKKRIGVIMGVIDTTYGEKERTESELNMVVKRMPNAPSAWITILHGYEGVNFNVSSACASSAYSISIAASLIQSGMYDVAIAGGADSTITPDGIKGFNQIMALSTRNDDPETACRPFSKSRDGFVMGEGAGIIILETEESAKKRNAKIYGELAGFAFTSEASGITAPKADGIGMAQTMEMALENAKVEKEEVDYINAHGTSTNLNDKYETMAVKKVFQDHAKKLCISSTKSMTGHTLGAAGAIEAIITLFAIKEQIAPPTINYEEPDEELDLDYVPNKPKKRNINVALSNSFGFGGHNGTLVFRKYTKDS</sequence>
<dbReference type="InterPro" id="IPR018201">
    <property type="entry name" value="Ketoacyl_synth_AS"/>
</dbReference>
<dbReference type="InterPro" id="IPR016039">
    <property type="entry name" value="Thiolase-like"/>
</dbReference>
<dbReference type="Gene3D" id="3.40.47.10">
    <property type="match status" value="1"/>
</dbReference>
<evidence type="ECO:0000256" key="19">
    <source>
        <dbReference type="ARBA" id="ARBA00037576"/>
    </source>
</evidence>
<evidence type="ECO:0000256" key="5">
    <source>
        <dbReference type="ARBA" id="ARBA00014657"/>
    </source>
</evidence>
<dbReference type="PIRSF" id="PIRSF000447">
    <property type="entry name" value="KAS_II"/>
    <property type="match status" value="1"/>
</dbReference>
<evidence type="ECO:0000256" key="8">
    <source>
        <dbReference type="ARBA" id="ARBA00022516"/>
    </source>
</evidence>
<dbReference type="UniPathway" id="UPA00094"/>
<keyword evidence="11" id="KW-0812">Transmembrane</keyword>
<keyword evidence="13" id="KW-1133">Transmembrane helix</keyword>
<evidence type="ECO:0000256" key="20">
    <source>
        <dbReference type="ARBA" id="ARBA00047318"/>
    </source>
</evidence>